<dbReference type="EMBL" id="SSOP01000253">
    <property type="protein sequence ID" value="KAB5589565.1"/>
    <property type="molecule type" value="Genomic_DNA"/>
</dbReference>
<evidence type="ECO:0000313" key="1">
    <source>
        <dbReference type="EMBL" id="KAB5589565.1"/>
    </source>
</evidence>
<organism evidence="1 2">
    <name type="scientific">Ceratobasidium theobromae</name>
    <dbReference type="NCBI Taxonomy" id="1582974"/>
    <lineage>
        <taxon>Eukaryota</taxon>
        <taxon>Fungi</taxon>
        <taxon>Dikarya</taxon>
        <taxon>Basidiomycota</taxon>
        <taxon>Agaricomycotina</taxon>
        <taxon>Agaricomycetes</taxon>
        <taxon>Cantharellales</taxon>
        <taxon>Ceratobasidiaceae</taxon>
        <taxon>Ceratobasidium</taxon>
    </lineage>
</organism>
<sequence>MRLALERDNAGIDKIYNITQLQAMNLVSAAWECVTPTTITNCWRHTRLAPPILESSGGTHATLEEDEGAAQEAEELTAEVLRHPNLLESEFLQMMAMLSLTYPTAPELTDGKIVGQVVLSANIF</sequence>
<dbReference type="AlphaFoldDB" id="A0A5N5QCU5"/>
<dbReference type="OrthoDB" id="3268489at2759"/>
<comment type="caution">
    <text evidence="1">The sequence shown here is derived from an EMBL/GenBank/DDBJ whole genome shotgun (WGS) entry which is preliminary data.</text>
</comment>
<proteinExistence type="predicted"/>
<gene>
    <name evidence="1" type="ORF">CTheo_6991</name>
</gene>
<keyword evidence="2" id="KW-1185">Reference proteome</keyword>
<evidence type="ECO:0000313" key="2">
    <source>
        <dbReference type="Proteomes" id="UP000383932"/>
    </source>
</evidence>
<dbReference type="Proteomes" id="UP000383932">
    <property type="component" value="Unassembled WGS sequence"/>
</dbReference>
<protein>
    <submittedName>
        <fullName evidence="1">Tigger transposable element-derived protein 4</fullName>
    </submittedName>
</protein>
<accession>A0A5N5QCU5</accession>
<reference evidence="1 2" key="1">
    <citation type="journal article" date="2019" name="Fungal Biol. Biotechnol.">
        <title>Draft genome sequence of fastidious pathogen Ceratobasidium theobromae, which causes vascular-streak dieback in Theobroma cacao.</title>
        <authorList>
            <person name="Ali S.S."/>
            <person name="Asman A."/>
            <person name="Shao J."/>
            <person name="Firmansyah A.P."/>
            <person name="Susilo A.W."/>
            <person name="Rosmana A."/>
            <person name="McMahon P."/>
            <person name="Junaid M."/>
            <person name="Guest D."/>
            <person name="Kheng T.Y."/>
            <person name="Meinhardt L.W."/>
            <person name="Bailey B.A."/>
        </authorList>
    </citation>
    <scope>NUCLEOTIDE SEQUENCE [LARGE SCALE GENOMIC DNA]</scope>
    <source>
        <strain evidence="1 2">CT2</strain>
    </source>
</reference>
<name>A0A5N5QCU5_9AGAM</name>